<evidence type="ECO:0000313" key="3">
    <source>
        <dbReference type="EMBL" id="NKI43231.1"/>
    </source>
</evidence>
<reference evidence="3 4" key="1">
    <citation type="submission" date="2020-04" db="EMBL/GenBank/DDBJ databases">
        <title>Phylogenetic Diversity and Antibacterial Activity against Ralstonia solanacearum of Endophytic Actinomycete Isolated from Moss.</title>
        <authorList>
            <person name="Zhuang X."/>
        </authorList>
    </citation>
    <scope>NUCLEOTIDE SEQUENCE [LARGE SCALE GENOMIC DNA]</scope>
    <source>
        <strain evidence="3 4">LD120</strain>
    </source>
</reference>
<protein>
    <recommendedName>
        <fullName evidence="5">Integral membrane protein</fullName>
    </recommendedName>
</protein>
<evidence type="ECO:0000256" key="1">
    <source>
        <dbReference type="SAM" id="MobiDB-lite"/>
    </source>
</evidence>
<keyword evidence="2" id="KW-1133">Transmembrane helix</keyword>
<feature type="transmembrane region" description="Helical" evidence="2">
    <location>
        <begin position="56"/>
        <end position="80"/>
    </location>
</feature>
<accession>A0ABX1H891</accession>
<dbReference type="EMBL" id="JAAWWP010000011">
    <property type="protein sequence ID" value="NKI43231.1"/>
    <property type="molecule type" value="Genomic_DNA"/>
</dbReference>
<keyword evidence="2" id="KW-0472">Membrane</keyword>
<feature type="region of interest" description="Disordered" evidence="1">
    <location>
        <begin position="1"/>
        <end position="23"/>
    </location>
</feature>
<proteinExistence type="predicted"/>
<dbReference type="RefSeq" id="WP_168540882.1">
    <property type="nucleotide sequence ID" value="NZ_JAAWWP010000011.1"/>
</dbReference>
<name>A0ABX1H891_9ACTN</name>
<organism evidence="3 4">
    <name type="scientific">Streptomyces physcomitrii</name>
    <dbReference type="NCBI Taxonomy" id="2724184"/>
    <lineage>
        <taxon>Bacteria</taxon>
        <taxon>Bacillati</taxon>
        <taxon>Actinomycetota</taxon>
        <taxon>Actinomycetes</taxon>
        <taxon>Kitasatosporales</taxon>
        <taxon>Streptomycetaceae</taxon>
        <taxon>Streptomyces</taxon>
    </lineage>
</organism>
<dbReference type="Proteomes" id="UP000772196">
    <property type="component" value="Unassembled WGS sequence"/>
</dbReference>
<comment type="caution">
    <text evidence="3">The sequence shown here is derived from an EMBL/GenBank/DDBJ whole genome shotgun (WGS) entry which is preliminary data.</text>
</comment>
<evidence type="ECO:0000313" key="4">
    <source>
        <dbReference type="Proteomes" id="UP000772196"/>
    </source>
</evidence>
<gene>
    <name evidence="3" type="ORF">HFV08_18695</name>
</gene>
<feature type="compositionally biased region" description="Polar residues" evidence="1">
    <location>
        <begin position="7"/>
        <end position="16"/>
    </location>
</feature>
<evidence type="ECO:0000256" key="2">
    <source>
        <dbReference type="SAM" id="Phobius"/>
    </source>
</evidence>
<feature type="transmembrane region" description="Helical" evidence="2">
    <location>
        <begin position="29"/>
        <end position="50"/>
    </location>
</feature>
<evidence type="ECO:0008006" key="5">
    <source>
        <dbReference type="Google" id="ProtNLM"/>
    </source>
</evidence>
<keyword evidence="2" id="KW-0812">Transmembrane</keyword>
<sequence>MRDKTTDSGAGRTTDSGAGPGDRLVRAGAAVFLLGALATLATLVPLLLGTAPLPTYMFLLSMLMGAGFLLAAAGLCRSAAAQRRAARTARQG</sequence>
<keyword evidence="4" id="KW-1185">Reference proteome</keyword>